<protein>
    <recommendedName>
        <fullName evidence="6">Major facilitator superfamily (MFS) profile domain-containing protein</fullName>
    </recommendedName>
</protein>
<feature type="transmembrane region" description="Helical" evidence="5">
    <location>
        <begin position="21"/>
        <end position="42"/>
    </location>
</feature>
<feature type="transmembrane region" description="Helical" evidence="5">
    <location>
        <begin position="137"/>
        <end position="156"/>
    </location>
</feature>
<dbReference type="PANTHER" id="PTHR48021:SF1">
    <property type="entry name" value="GH07001P-RELATED"/>
    <property type="match status" value="1"/>
</dbReference>
<feature type="transmembrane region" description="Helical" evidence="5">
    <location>
        <begin position="112"/>
        <end position="130"/>
    </location>
</feature>
<feature type="transmembrane region" description="Helical" evidence="5">
    <location>
        <begin position="250"/>
        <end position="268"/>
    </location>
</feature>
<dbReference type="InterPro" id="IPR020846">
    <property type="entry name" value="MFS_dom"/>
</dbReference>
<evidence type="ECO:0000256" key="1">
    <source>
        <dbReference type="ARBA" id="ARBA00004141"/>
    </source>
</evidence>
<dbReference type="Proteomes" id="UP001154329">
    <property type="component" value="Chromosome 3"/>
</dbReference>
<dbReference type="Pfam" id="PF00083">
    <property type="entry name" value="Sugar_tr"/>
    <property type="match status" value="1"/>
</dbReference>
<dbReference type="PANTHER" id="PTHR48021">
    <property type="match status" value="1"/>
</dbReference>
<feature type="transmembrane region" description="Helical" evidence="5">
    <location>
        <begin position="343"/>
        <end position="366"/>
    </location>
</feature>
<gene>
    <name evidence="7" type="ORF">APHIGO_LOCUS8576</name>
</gene>
<feature type="domain" description="Major facilitator superfamily (MFS) profile" evidence="6">
    <location>
        <begin position="1"/>
        <end position="431"/>
    </location>
</feature>
<feature type="transmembrane region" description="Helical" evidence="5">
    <location>
        <begin position="288"/>
        <end position="306"/>
    </location>
</feature>
<dbReference type="PROSITE" id="PS51257">
    <property type="entry name" value="PROKAR_LIPOPROTEIN"/>
    <property type="match status" value="1"/>
</dbReference>
<name>A0A9P0J8H9_APHGO</name>
<feature type="transmembrane region" description="Helical" evidence="5">
    <location>
        <begin position="406"/>
        <end position="427"/>
    </location>
</feature>
<dbReference type="EMBL" id="OU899036">
    <property type="protein sequence ID" value="CAH1731972.1"/>
    <property type="molecule type" value="Genomic_DNA"/>
</dbReference>
<feature type="transmembrane region" description="Helical" evidence="5">
    <location>
        <begin position="168"/>
        <end position="186"/>
    </location>
</feature>
<dbReference type="Gene3D" id="1.20.1250.20">
    <property type="entry name" value="MFS general substrate transporter like domains"/>
    <property type="match status" value="1"/>
</dbReference>
<evidence type="ECO:0000259" key="6">
    <source>
        <dbReference type="PROSITE" id="PS50850"/>
    </source>
</evidence>
<keyword evidence="8" id="KW-1185">Reference proteome</keyword>
<accession>A0A9P0J8H9</accession>
<evidence type="ECO:0000256" key="2">
    <source>
        <dbReference type="ARBA" id="ARBA00022692"/>
    </source>
</evidence>
<feature type="transmembrane region" description="Helical" evidence="5">
    <location>
        <begin position="378"/>
        <end position="394"/>
    </location>
</feature>
<dbReference type="PRINTS" id="PR00171">
    <property type="entry name" value="SUGRTRNSPORT"/>
</dbReference>
<dbReference type="GO" id="GO:0016020">
    <property type="term" value="C:membrane"/>
    <property type="evidence" value="ECO:0007669"/>
    <property type="project" value="UniProtKB-SubCell"/>
</dbReference>
<feature type="transmembrane region" description="Helical" evidence="5">
    <location>
        <begin position="84"/>
        <end position="106"/>
    </location>
</feature>
<dbReference type="AlphaFoldDB" id="A0A9P0J8H9"/>
<dbReference type="InterPro" id="IPR050549">
    <property type="entry name" value="MFS_Trehalose_Transporter"/>
</dbReference>
<dbReference type="PROSITE" id="PS50850">
    <property type="entry name" value="MFS"/>
    <property type="match status" value="1"/>
</dbReference>
<dbReference type="GO" id="GO:0022857">
    <property type="term" value="F:transmembrane transporter activity"/>
    <property type="evidence" value="ECO:0007669"/>
    <property type="project" value="InterPro"/>
</dbReference>
<dbReference type="InterPro" id="IPR005829">
    <property type="entry name" value="Sugar_transporter_CS"/>
</dbReference>
<dbReference type="InterPro" id="IPR036259">
    <property type="entry name" value="MFS_trans_sf"/>
</dbReference>
<organism evidence="7 8">
    <name type="scientific">Aphis gossypii</name>
    <name type="common">Cotton aphid</name>
    <dbReference type="NCBI Taxonomy" id="80765"/>
    <lineage>
        <taxon>Eukaryota</taxon>
        <taxon>Metazoa</taxon>
        <taxon>Ecdysozoa</taxon>
        <taxon>Arthropoda</taxon>
        <taxon>Hexapoda</taxon>
        <taxon>Insecta</taxon>
        <taxon>Pterygota</taxon>
        <taxon>Neoptera</taxon>
        <taxon>Paraneoptera</taxon>
        <taxon>Hemiptera</taxon>
        <taxon>Sternorrhyncha</taxon>
        <taxon>Aphidomorpha</taxon>
        <taxon>Aphidoidea</taxon>
        <taxon>Aphididae</taxon>
        <taxon>Aphidini</taxon>
        <taxon>Aphis</taxon>
        <taxon>Aphis</taxon>
    </lineage>
</organism>
<feature type="transmembrane region" description="Helical" evidence="5">
    <location>
        <begin position="313"/>
        <end position="331"/>
    </location>
</feature>
<evidence type="ECO:0000256" key="5">
    <source>
        <dbReference type="SAM" id="Phobius"/>
    </source>
</evidence>
<evidence type="ECO:0000313" key="8">
    <source>
        <dbReference type="Proteomes" id="UP001154329"/>
    </source>
</evidence>
<feature type="transmembrane region" description="Helical" evidence="5">
    <location>
        <begin position="58"/>
        <end position="77"/>
    </location>
</feature>
<dbReference type="PROSITE" id="PS00217">
    <property type="entry name" value="SUGAR_TRANSPORT_2"/>
    <property type="match status" value="1"/>
</dbReference>
<dbReference type="InterPro" id="IPR005828">
    <property type="entry name" value="MFS_sugar_transport-like"/>
</dbReference>
<sequence length="436" mass="49860">MSKCLSRKPFIVLLENRIRQIIYTMLVASCSLTIGMCLEWTWSTTNIEMYQTLRLKNLLFLGAITSAGPAAMVASLIGLKAVLIIGMLFTFCGSVIIMYSMSVLMVLYTGRILQGFGAGIVCVIVPNYAAEIADPKIRSLLTGFHYIHLLIGMIFSRVTSEFHNYSNMNMGIVAMVVVNLLVLLAVDDPPYYQMKFYEEWTSVYNLDYNLQIQDNCSTKLLNNNYYKIFESEDNHYLFLFFTQKRFRRPLLINVCLISIQQFCGHIFLTNKFQCLHGVLTISETIPNVTEILLLQLIASIICLYIVSVSEKTNLLIISGFGMAITLLLMNATYHIDIIDKDELWLPSLILFYIIFYSIGYGPIPWILMPEICPRSSRLWISGVTVSLYAFLSLVNNQSFYENIRLVYAMEIFTFLSVICAYFVYLFLPKIKDCVQT</sequence>
<evidence type="ECO:0000313" key="7">
    <source>
        <dbReference type="EMBL" id="CAH1731972.1"/>
    </source>
</evidence>
<evidence type="ECO:0000256" key="4">
    <source>
        <dbReference type="ARBA" id="ARBA00023136"/>
    </source>
</evidence>
<comment type="subcellular location">
    <subcellularLocation>
        <location evidence="1">Membrane</location>
        <topology evidence="1">Multi-pass membrane protein</topology>
    </subcellularLocation>
</comment>
<proteinExistence type="predicted"/>
<reference evidence="7" key="1">
    <citation type="submission" date="2022-02" db="EMBL/GenBank/DDBJ databases">
        <authorList>
            <person name="King R."/>
        </authorList>
    </citation>
    <scope>NUCLEOTIDE SEQUENCE</scope>
</reference>
<reference evidence="7" key="2">
    <citation type="submission" date="2022-10" db="EMBL/GenBank/DDBJ databases">
        <authorList>
            <consortium name="ENA_rothamsted_submissions"/>
            <consortium name="culmorum"/>
            <person name="King R."/>
        </authorList>
    </citation>
    <scope>NUCLEOTIDE SEQUENCE</scope>
</reference>
<keyword evidence="3 5" id="KW-1133">Transmembrane helix</keyword>
<keyword evidence="2 5" id="KW-0812">Transmembrane</keyword>
<dbReference type="InterPro" id="IPR003663">
    <property type="entry name" value="Sugar/inositol_transpt"/>
</dbReference>
<keyword evidence="4 5" id="KW-0472">Membrane</keyword>
<dbReference type="SUPFAM" id="SSF103473">
    <property type="entry name" value="MFS general substrate transporter"/>
    <property type="match status" value="1"/>
</dbReference>
<evidence type="ECO:0000256" key="3">
    <source>
        <dbReference type="ARBA" id="ARBA00022989"/>
    </source>
</evidence>